<name>A0ABY1KSW5_9FLAO</name>
<dbReference type="RefSeq" id="WP_245800038.1">
    <property type="nucleotide sequence ID" value="NZ_FTOB01000003.1"/>
</dbReference>
<accession>A0ABY1KSW5</accession>
<evidence type="ECO:0000313" key="1">
    <source>
        <dbReference type="EMBL" id="SIS71875.1"/>
    </source>
</evidence>
<dbReference type="Proteomes" id="UP000185728">
    <property type="component" value="Unassembled WGS sequence"/>
</dbReference>
<sequence length="55" mass="6436">MVGFLAKLELDGNKNTELIIFQPEENPSEKKNTQSTWNAINKDELMDWIQKQTKK</sequence>
<protein>
    <submittedName>
        <fullName evidence="1">Uncharacterized protein</fullName>
    </submittedName>
</protein>
<proteinExistence type="predicted"/>
<reference evidence="1 2" key="1">
    <citation type="submission" date="2017-01" db="EMBL/GenBank/DDBJ databases">
        <authorList>
            <person name="Varghese N."/>
            <person name="Submissions S."/>
        </authorList>
    </citation>
    <scope>NUCLEOTIDE SEQUENCE [LARGE SCALE GENOMIC DNA]</scope>
    <source>
        <strain evidence="1 2">DSM 2061</strain>
    </source>
</reference>
<gene>
    <name evidence="1" type="ORF">SAMN05421766_103596</name>
</gene>
<dbReference type="EMBL" id="FTOB01000003">
    <property type="protein sequence ID" value="SIS71875.1"/>
    <property type="molecule type" value="Genomic_DNA"/>
</dbReference>
<organism evidence="1 2">
    <name type="scientific">Zobellia uliginosa</name>
    <dbReference type="NCBI Taxonomy" id="143224"/>
    <lineage>
        <taxon>Bacteria</taxon>
        <taxon>Pseudomonadati</taxon>
        <taxon>Bacteroidota</taxon>
        <taxon>Flavobacteriia</taxon>
        <taxon>Flavobacteriales</taxon>
        <taxon>Flavobacteriaceae</taxon>
        <taxon>Zobellia</taxon>
    </lineage>
</organism>
<keyword evidence="2" id="KW-1185">Reference proteome</keyword>
<comment type="caution">
    <text evidence="1">The sequence shown here is derived from an EMBL/GenBank/DDBJ whole genome shotgun (WGS) entry which is preliminary data.</text>
</comment>
<evidence type="ECO:0000313" key="2">
    <source>
        <dbReference type="Proteomes" id="UP000185728"/>
    </source>
</evidence>